<reference evidence="7" key="1">
    <citation type="journal article" date="2017" name="Insect Mol. Biol.">
        <title>Identification of glutathione S-transferases in Bemisia tabaci (Hemiptera: Aleyrodidae) and evidence that GSTd7 helps explain the difference in insecticide susceptibility between B. tabaci Middle East-Minor Asia 1 and Mediterranean.</title>
        <authorList>
            <person name="He C."/>
            <person name="Xie W."/>
            <person name="Yang X."/>
            <person name="Wang S.L."/>
            <person name="Wu Q.J."/>
            <person name="Zhang Y.J."/>
        </authorList>
    </citation>
    <scope>NUCLEOTIDE SEQUENCE</scope>
    <source>
        <strain evidence="7">B</strain>
    </source>
</reference>
<dbReference type="EC" id="2.5.1.18" evidence="1"/>
<dbReference type="Gene3D" id="3.40.30.10">
    <property type="entry name" value="Glutaredoxin"/>
    <property type="match status" value="1"/>
</dbReference>
<dbReference type="Gene3D" id="1.20.1050.10">
    <property type="match status" value="1"/>
</dbReference>
<evidence type="ECO:0000259" key="6">
    <source>
        <dbReference type="PROSITE" id="PS50405"/>
    </source>
</evidence>
<dbReference type="Pfam" id="PF14497">
    <property type="entry name" value="GST_C_3"/>
    <property type="match status" value="1"/>
</dbReference>
<reference evidence="8" key="4">
    <citation type="submission" date="2021-12" db="EMBL/GenBank/DDBJ databases">
        <authorList>
            <person name="King R."/>
        </authorList>
    </citation>
    <scope>NUCLEOTIDE SEQUENCE</scope>
</reference>
<dbReference type="SUPFAM" id="SSF47616">
    <property type="entry name" value="GST C-terminal domain-like"/>
    <property type="match status" value="1"/>
</dbReference>
<evidence type="ECO:0000256" key="3">
    <source>
        <dbReference type="ARBA" id="ARBA00038317"/>
    </source>
</evidence>
<dbReference type="KEGG" id="btab:109032985"/>
<dbReference type="FunFam" id="1.20.1050.10:FF:000030">
    <property type="entry name" value="Glutathione S-transferase S1"/>
    <property type="match status" value="1"/>
</dbReference>
<dbReference type="InterPro" id="IPR004045">
    <property type="entry name" value="Glutathione_S-Trfase_N"/>
</dbReference>
<feature type="domain" description="GST N-terminal" evidence="5">
    <location>
        <begin position="2"/>
        <end position="79"/>
    </location>
</feature>
<dbReference type="SFLD" id="SFLDG00363">
    <property type="entry name" value="AMPS_(cytGST):_Alpha-__Mu-__Pi"/>
    <property type="match status" value="1"/>
</dbReference>
<dbReference type="EMBL" id="MN187188">
    <property type="protein sequence ID" value="QHU80040.1"/>
    <property type="molecule type" value="mRNA"/>
</dbReference>
<dbReference type="CDD" id="cd03192">
    <property type="entry name" value="GST_C_Sigma_like"/>
    <property type="match status" value="1"/>
</dbReference>
<evidence type="ECO:0000256" key="2">
    <source>
        <dbReference type="ARBA" id="ARBA00022679"/>
    </source>
</evidence>
<reference evidence="9" key="2">
    <citation type="submission" date="2019-07" db="EMBL/GenBank/DDBJ databases">
        <authorList>
            <person name="Aidlin Harari O."/>
            <person name="Santos-Garcia D."/>
            <person name="Moseri M."/>
            <person name="Moshitzky P."/>
            <person name="Morin S."/>
        </authorList>
    </citation>
    <scope>NUCLEOTIDE SEQUENCE</scope>
    <source>
        <strain evidence="10">Asia</strain>
        <strain evidence="11">MEAM1</strain>
        <strain evidence="9">MED-Q2</strain>
    </source>
</reference>
<evidence type="ECO:0000313" key="7">
    <source>
        <dbReference type="EMBL" id="AST11606.1"/>
    </source>
</evidence>
<evidence type="ECO:0000313" key="9">
    <source>
        <dbReference type="EMBL" id="QHU80040.1"/>
    </source>
</evidence>
<evidence type="ECO:0000259" key="5">
    <source>
        <dbReference type="PROSITE" id="PS50404"/>
    </source>
</evidence>
<dbReference type="Pfam" id="PF02798">
    <property type="entry name" value="GST_N"/>
    <property type="match status" value="1"/>
</dbReference>
<evidence type="ECO:0000313" key="12">
    <source>
        <dbReference type="Proteomes" id="UP001152759"/>
    </source>
</evidence>
<dbReference type="EMBL" id="MN187192">
    <property type="protein sequence ID" value="QHU80044.1"/>
    <property type="molecule type" value="mRNA"/>
</dbReference>
<dbReference type="GO" id="GO:0006749">
    <property type="term" value="P:glutathione metabolic process"/>
    <property type="evidence" value="ECO:0007669"/>
    <property type="project" value="TreeGrafter"/>
</dbReference>
<protein>
    <recommendedName>
        <fullName evidence="1">glutathione transferase</fullName>
        <ecNumber evidence="1">2.5.1.18</ecNumber>
    </recommendedName>
</protein>
<comment type="catalytic activity">
    <reaction evidence="4">
        <text>RX + glutathione = an S-substituted glutathione + a halide anion + H(+)</text>
        <dbReference type="Rhea" id="RHEA:16437"/>
        <dbReference type="ChEBI" id="CHEBI:15378"/>
        <dbReference type="ChEBI" id="CHEBI:16042"/>
        <dbReference type="ChEBI" id="CHEBI:17792"/>
        <dbReference type="ChEBI" id="CHEBI:57925"/>
        <dbReference type="ChEBI" id="CHEBI:90779"/>
        <dbReference type="EC" id="2.5.1.18"/>
    </reaction>
</comment>
<reference evidence="9" key="3">
    <citation type="submission" date="2020-02" db="EMBL/GenBank/DDBJ databases">
        <title>Molecular Evolution of the glutathione S-transferase family in the Bemisia tabaci species complex.</title>
        <authorList>
            <person name="Patel M."/>
            <person name="Visendi P."/>
            <person name="Seal S."/>
            <person name="Sertchook R."/>
            <person name="Malka O."/>
        </authorList>
    </citation>
    <scope>NUCLEOTIDE SEQUENCE</scope>
    <source>
        <strain evidence="10">Asia</strain>
        <strain evidence="11">MEAM1</strain>
        <strain evidence="9">MED-Q2</strain>
    </source>
</reference>
<dbReference type="Proteomes" id="UP001152759">
    <property type="component" value="Chromosome 7"/>
</dbReference>
<dbReference type="PANTHER" id="PTHR11571:SF224">
    <property type="entry name" value="HEMATOPOIETIC PROSTAGLANDIN D SYNTHASE"/>
    <property type="match status" value="1"/>
</dbReference>
<evidence type="ECO:0000256" key="1">
    <source>
        <dbReference type="ARBA" id="ARBA00012452"/>
    </source>
</evidence>
<keyword evidence="12" id="KW-1185">Reference proteome</keyword>
<dbReference type="SFLD" id="SFLDG01205">
    <property type="entry name" value="AMPS.1"/>
    <property type="match status" value="1"/>
</dbReference>
<dbReference type="PROSITE" id="PS50405">
    <property type="entry name" value="GST_CTER"/>
    <property type="match status" value="1"/>
</dbReference>
<dbReference type="InterPro" id="IPR010987">
    <property type="entry name" value="Glutathione-S-Trfase_C-like"/>
</dbReference>
<dbReference type="GO" id="GO:0004364">
    <property type="term" value="F:glutathione transferase activity"/>
    <property type="evidence" value="ECO:0007669"/>
    <property type="project" value="UniProtKB-EC"/>
</dbReference>
<gene>
    <name evidence="8" type="ORF">BEMITA_LOCUS12013</name>
</gene>
<sequence length="203" mass="23132">MAPPKLTYFPIRGLGEPIRFVLSYANEKFIDDRITTEDWPKIKPTTPFGKLPILEIDGKIVNQTAAICRYYAKKAGIAGKDDWEALLIDATVGTFDDMRMAISGYHTDPNEESKAKKYDILIKETIPFYMGRLDKQVEENEGFFVNGKLSWADLWVVALLGTMSYFAKIDLVEDYPNVRALKDKVLSIPQIKAWVAKRPLTDY</sequence>
<dbReference type="InterPro" id="IPR036249">
    <property type="entry name" value="Thioredoxin-like_sf"/>
</dbReference>
<dbReference type="OrthoDB" id="414243at2759"/>
<keyword evidence="2 7" id="KW-0808">Transferase</keyword>
<proteinExistence type="evidence at transcript level"/>
<dbReference type="PROSITE" id="PS50404">
    <property type="entry name" value="GST_NTER"/>
    <property type="match status" value="1"/>
</dbReference>
<dbReference type="InterPro" id="IPR050213">
    <property type="entry name" value="GST_superfamily"/>
</dbReference>
<evidence type="ECO:0000256" key="4">
    <source>
        <dbReference type="ARBA" id="ARBA00047960"/>
    </source>
</evidence>
<dbReference type="InterPro" id="IPR040079">
    <property type="entry name" value="Glutathione_S-Trfase"/>
</dbReference>
<dbReference type="SUPFAM" id="SSF52833">
    <property type="entry name" value="Thioredoxin-like"/>
    <property type="match status" value="1"/>
</dbReference>
<dbReference type="SFLD" id="SFLDS00019">
    <property type="entry name" value="Glutathione_Transferase_(cytos"/>
    <property type="match status" value="1"/>
</dbReference>
<dbReference type="EMBL" id="MF036027">
    <property type="protein sequence ID" value="AST11606.1"/>
    <property type="molecule type" value="mRNA"/>
</dbReference>
<name>A0A223FQX6_BEMTA</name>
<dbReference type="InterPro" id="IPR036282">
    <property type="entry name" value="Glutathione-S-Trfase_C_sf"/>
</dbReference>
<accession>A0A223FQX6</accession>
<comment type="similarity">
    <text evidence="3">Belongs to the GST superfamily. Sigma family.</text>
</comment>
<dbReference type="AlphaFoldDB" id="A0A223FQX6"/>
<dbReference type="EMBL" id="OU963868">
    <property type="protein sequence ID" value="CAH0393638.1"/>
    <property type="molecule type" value="Genomic_DNA"/>
</dbReference>
<dbReference type="EMBL" id="MN187193">
    <property type="protein sequence ID" value="QHU80045.1"/>
    <property type="molecule type" value="mRNA"/>
</dbReference>
<evidence type="ECO:0000313" key="10">
    <source>
        <dbReference type="EMBL" id="QHU80044.1"/>
    </source>
</evidence>
<dbReference type="GO" id="GO:0004602">
    <property type="term" value="F:glutathione peroxidase activity"/>
    <property type="evidence" value="ECO:0007669"/>
    <property type="project" value="UniProtKB-ARBA"/>
</dbReference>
<organism evidence="7">
    <name type="scientific">Bemisia tabaci</name>
    <name type="common">Sweetpotato whitefly</name>
    <name type="synonym">Aleurodes tabaci</name>
    <dbReference type="NCBI Taxonomy" id="7038"/>
    <lineage>
        <taxon>Eukaryota</taxon>
        <taxon>Metazoa</taxon>
        <taxon>Ecdysozoa</taxon>
        <taxon>Arthropoda</taxon>
        <taxon>Hexapoda</taxon>
        <taxon>Insecta</taxon>
        <taxon>Pterygota</taxon>
        <taxon>Neoptera</taxon>
        <taxon>Paraneoptera</taxon>
        <taxon>Hemiptera</taxon>
        <taxon>Sternorrhyncha</taxon>
        <taxon>Aleyrodoidea</taxon>
        <taxon>Aleyrodidae</taxon>
        <taxon>Aleyrodinae</taxon>
        <taxon>Bemisia</taxon>
    </lineage>
</organism>
<dbReference type="CDD" id="cd03039">
    <property type="entry name" value="GST_N_Sigma_like"/>
    <property type="match status" value="1"/>
</dbReference>
<evidence type="ECO:0000313" key="8">
    <source>
        <dbReference type="EMBL" id="CAH0393638.1"/>
    </source>
</evidence>
<dbReference type="PANTHER" id="PTHR11571">
    <property type="entry name" value="GLUTATHIONE S-TRANSFERASE"/>
    <property type="match status" value="1"/>
</dbReference>
<dbReference type="InterPro" id="IPR004046">
    <property type="entry name" value="GST_C"/>
</dbReference>
<feature type="domain" description="GST C-terminal" evidence="6">
    <location>
        <begin position="81"/>
        <end position="203"/>
    </location>
</feature>
<dbReference type="FunFam" id="3.40.30.10:FF:000035">
    <property type="entry name" value="hematopoietic prostaglandin D synthase"/>
    <property type="match status" value="1"/>
</dbReference>
<evidence type="ECO:0000313" key="11">
    <source>
        <dbReference type="EMBL" id="QHU80045.1"/>
    </source>
</evidence>